<proteinExistence type="predicted"/>
<dbReference type="OrthoDB" id="7836640at2"/>
<dbReference type="Pfam" id="PF20569">
    <property type="entry name" value="DUF6778"/>
    <property type="match status" value="1"/>
</dbReference>
<keyword evidence="1" id="KW-0732">Signal</keyword>
<dbReference type="InterPro" id="IPR046705">
    <property type="entry name" value="DUF6778"/>
</dbReference>
<comment type="caution">
    <text evidence="2">The sequence shown here is derived from an EMBL/GenBank/DDBJ whole genome shotgun (WGS) entry which is preliminary data.</text>
</comment>
<dbReference type="AlphaFoldDB" id="A0A316GM16"/>
<reference evidence="2 3" key="1">
    <citation type="submission" date="2018-05" db="EMBL/GenBank/DDBJ databases">
        <title>Genomic Encyclopedia of Type Strains, Phase IV (KMG-IV): sequencing the most valuable type-strain genomes for metagenomic binning, comparative biology and taxonomic classification.</title>
        <authorList>
            <person name="Goeker M."/>
        </authorList>
    </citation>
    <scope>NUCLEOTIDE SEQUENCE [LARGE SCALE GENOMIC DNA]</scope>
    <source>
        <strain evidence="2 3">DSM 16097</strain>
    </source>
</reference>
<organism evidence="2 3">
    <name type="scientific">Roseicyclus mahoneyensis</name>
    <dbReference type="NCBI Taxonomy" id="164332"/>
    <lineage>
        <taxon>Bacteria</taxon>
        <taxon>Pseudomonadati</taxon>
        <taxon>Pseudomonadota</taxon>
        <taxon>Alphaproteobacteria</taxon>
        <taxon>Rhodobacterales</taxon>
        <taxon>Roseobacteraceae</taxon>
        <taxon>Roseicyclus</taxon>
    </lineage>
</organism>
<evidence type="ECO:0000313" key="3">
    <source>
        <dbReference type="Proteomes" id="UP000245708"/>
    </source>
</evidence>
<evidence type="ECO:0008006" key="4">
    <source>
        <dbReference type="Google" id="ProtNLM"/>
    </source>
</evidence>
<protein>
    <recommendedName>
        <fullName evidence="4">Lipoprotein</fullName>
    </recommendedName>
</protein>
<evidence type="ECO:0000256" key="1">
    <source>
        <dbReference type="SAM" id="SignalP"/>
    </source>
</evidence>
<dbReference type="Proteomes" id="UP000245708">
    <property type="component" value="Unassembled WGS sequence"/>
</dbReference>
<dbReference type="EMBL" id="QGGW01000001">
    <property type="protein sequence ID" value="PWK62055.1"/>
    <property type="molecule type" value="Genomic_DNA"/>
</dbReference>
<evidence type="ECO:0000313" key="2">
    <source>
        <dbReference type="EMBL" id="PWK62055.1"/>
    </source>
</evidence>
<sequence length="210" mass="23006">MKRIFTTPALIVAALLGLSACGTPLDVMRNASISTIAPVIDAPTQDWSITAVEIDVPRTLTVSEANSIKPVADIVWRGDPPGDRYDQIETLMTQALGPVLRPREGASTPVVVSLEVTRFHAVTERARYTVGGEHEIEFVLTVRHAETGEILSGPRDVDLTFRAYGGRQAIEAEAQGITQTVRITARLQEWARIEFPTPYFDLLTVAQVQN</sequence>
<dbReference type="PROSITE" id="PS51257">
    <property type="entry name" value="PROKAR_LIPOPROTEIN"/>
    <property type="match status" value="1"/>
</dbReference>
<name>A0A316GM16_9RHOB</name>
<feature type="chain" id="PRO_5016352347" description="Lipoprotein" evidence="1">
    <location>
        <begin position="23"/>
        <end position="210"/>
    </location>
</feature>
<gene>
    <name evidence="2" type="ORF">C7455_10180</name>
</gene>
<dbReference type="RefSeq" id="WP_109664005.1">
    <property type="nucleotide sequence ID" value="NZ_QGGW01000001.1"/>
</dbReference>
<feature type="signal peptide" evidence="1">
    <location>
        <begin position="1"/>
        <end position="22"/>
    </location>
</feature>
<accession>A0A316GM16</accession>
<keyword evidence="3" id="KW-1185">Reference proteome</keyword>